<proteinExistence type="predicted"/>
<dbReference type="InterPro" id="IPR052544">
    <property type="entry name" value="Bacteriocin_Proc_Enz"/>
</dbReference>
<dbReference type="Gene3D" id="3.40.109.10">
    <property type="entry name" value="NADH Oxidase"/>
    <property type="match status" value="1"/>
</dbReference>
<dbReference type="InterPro" id="IPR029479">
    <property type="entry name" value="Nitroreductase"/>
</dbReference>
<organism evidence="2 3">
    <name type="scientific">Syntrophus gentianae</name>
    <dbReference type="NCBI Taxonomy" id="43775"/>
    <lineage>
        <taxon>Bacteria</taxon>
        <taxon>Pseudomonadati</taxon>
        <taxon>Thermodesulfobacteriota</taxon>
        <taxon>Syntrophia</taxon>
        <taxon>Syntrophales</taxon>
        <taxon>Syntrophaceae</taxon>
        <taxon>Syntrophus</taxon>
    </lineage>
</organism>
<dbReference type="NCBIfam" id="TIGR03605">
    <property type="entry name" value="antibiot_sagB"/>
    <property type="match status" value="1"/>
</dbReference>
<dbReference type="Proteomes" id="UP000198744">
    <property type="component" value="Unassembled WGS sequence"/>
</dbReference>
<evidence type="ECO:0000313" key="3">
    <source>
        <dbReference type="Proteomes" id="UP000198744"/>
    </source>
</evidence>
<sequence length="260" mass="29501">MIIKGMNFMDKELLKAYRLFLKDSIRKVVDFSLTDQNRGITPPPIEKPYSGEALRIDLPRRERLREIGRIDLAAAIGQRESRRTYVRKPLSLEELSFLLWATQGIKEKLDPGHALRTVPSAGCRHALETYLVILNVSGMEQGIYRYLPLEHQLIFEFTEENLERKIVRAALDQPYPGEAAVTFIWTAIPYRMEWRYGLAAHKVIAIEAGHVCQNLYLACEAIGAGTCAIGAYDQSGMDKLLRIDGEEEFTIYLASVGRKG</sequence>
<dbReference type="EMBL" id="FOBS01000022">
    <property type="protein sequence ID" value="SEM55928.1"/>
    <property type="molecule type" value="Genomic_DNA"/>
</dbReference>
<name>A0A1H7ZEG3_9BACT</name>
<dbReference type="AlphaFoldDB" id="A0A1H7ZEG3"/>
<dbReference type="STRING" id="43775.SAMN04489760_12218"/>
<feature type="domain" description="Nitroreductase" evidence="1">
    <location>
        <begin position="76"/>
        <end position="257"/>
    </location>
</feature>
<dbReference type="PANTHER" id="PTHR43745">
    <property type="entry name" value="NITROREDUCTASE MJ1384-RELATED"/>
    <property type="match status" value="1"/>
</dbReference>
<evidence type="ECO:0000313" key="2">
    <source>
        <dbReference type="EMBL" id="SEM55928.1"/>
    </source>
</evidence>
<dbReference type="InterPro" id="IPR020051">
    <property type="entry name" value="SagB-type_dehydrogenase"/>
</dbReference>
<dbReference type="PANTHER" id="PTHR43745:SF2">
    <property type="entry name" value="NITROREDUCTASE MJ1384-RELATED"/>
    <property type="match status" value="1"/>
</dbReference>
<dbReference type="InterPro" id="IPR000415">
    <property type="entry name" value="Nitroreductase-like"/>
</dbReference>
<dbReference type="CDD" id="cd02142">
    <property type="entry name" value="McbC_SagB-like_oxidoreductase"/>
    <property type="match status" value="1"/>
</dbReference>
<dbReference type="SUPFAM" id="SSF55469">
    <property type="entry name" value="FMN-dependent nitroreductase-like"/>
    <property type="match status" value="1"/>
</dbReference>
<gene>
    <name evidence="2" type="ORF">SAMN04489760_12218</name>
</gene>
<evidence type="ECO:0000259" key="1">
    <source>
        <dbReference type="Pfam" id="PF00881"/>
    </source>
</evidence>
<protein>
    <submittedName>
        <fullName evidence="2">SagB-type dehydrogenase domain-containing protein</fullName>
    </submittedName>
</protein>
<dbReference type="Pfam" id="PF00881">
    <property type="entry name" value="Nitroreductase"/>
    <property type="match status" value="1"/>
</dbReference>
<reference evidence="2 3" key="1">
    <citation type="submission" date="2016-10" db="EMBL/GenBank/DDBJ databases">
        <authorList>
            <person name="de Groot N.N."/>
        </authorList>
    </citation>
    <scope>NUCLEOTIDE SEQUENCE [LARGE SCALE GENOMIC DNA]</scope>
    <source>
        <strain evidence="2 3">DSM 8423</strain>
    </source>
</reference>
<dbReference type="GO" id="GO:0016491">
    <property type="term" value="F:oxidoreductase activity"/>
    <property type="evidence" value="ECO:0007669"/>
    <property type="project" value="InterPro"/>
</dbReference>
<accession>A0A1H7ZEG3</accession>
<keyword evidence="3" id="KW-1185">Reference proteome</keyword>